<proteinExistence type="predicted"/>
<reference evidence="10 11" key="1">
    <citation type="submission" date="2024-10" db="EMBL/GenBank/DDBJ databases">
        <title>The Natural Products Discovery Center: Release of the First 8490 Sequenced Strains for Exploring Actinobacteria Biosynthetic Diversity.</title>
        <authorList>
            <person name="Kalkreuter E."/>
            <person name="Kautsar S.A."/>
            <person name="Yang D."/>
            <person name="Bader C.D."/>
            <person name="Teijaro C.N."/>
            <person name="Fluegel L."/>
            <person name="Davis C.M."/>
            <person name="Simpson J.R."/>
            <person name="Lauterbach L."/>
            <person name="Steele A.D."/>
            <person name="Gui C."/>
            <person name="Meng S."/>
            <person name="Li G."/>
            <person name="Viehrig K."/>
            <person name="Ye F."/>
            <person name="Su P."/>
            <person name="Kiefer A.F."/>
            <person name="Nichols A."/>
            <person name="Cepeda A.J."/>
            <person name="Yan W."/>
            <person name="Fan B."/>
            <person name="Jiang Y."/>
            <person name="Adhikari A."/>
            <person name="Zheng C.-J."/>
            <person name="Schuster L."/>
            <person name="Cowan T.M."/>
            <person name="Smanski M.J."/>
            <person name="Chevrette M.G."/>
            <person name="De Carvalho L.P.S."/>
            <person name="Shen B."/>
        </authorList>
    </citation>
    <scope>NUCLEOTIDE SEQUENCE [LARGE SCALE GENOMIC DNA]</scope>
    <source>
        <strain evidence="10 11">NPDC020327</strain>
    </source>
</reference>
<dbReference type="Pfam" id="PF03777">
    <property type="entry name" value="ChpA-C"/>
    <property type="match status" value="1"/>
</dbReference>
<keyword evidence="6 7" id="KW-0034">Amyloid</keyword>
<keyword evidence="11" id="KW-1185">Reference proteome</keyword>
<accession>A0ABW7V0H2</accession>
<name>A0ABW7V0H2_9ACTN</name>
<evidence type="ECO:0000256" key="5">
    <source>
        <dbReference type="ARBA" id="ARBA00022889"/>
    </source>
</evidence>
<evidence type="ECO:0000256" key="6">
    <source>
        <dbReference type="ARBA" id="ARBA00023087"/>
    </source>
</evidence>
<evidence type="ECO:0000313" key="11">
    <source>
        <dbReference type="Proteomes" id="UP001611548"/>
    </source>
</evidence>
<dbReference type="Proteomes" id="UP001611548">
    <property type="component" value="Unassembled WGS sequence"/>
</dbReference>
<evidence type="ECO:0000256" key="3">
    <source>
        <dbReference type="ARBA" id="ARBA00022525"/>
    </source>
</evidence>
<dbReference type="RefSeq" id="WP_055472611.1">
    <property type="nucleotide sequence ID" value="NZ_JBIRWE010000014.1"/>
</dbReference>
<sequence length="92" mass="8791">MNTAKKAAVVLAATGAALGATVGVASANSGAEGVAAHSPGAISGNVVQVPIHVPVNLCGNTVNVIAAANMAIGNTCGNNSSTSEKTNVAKKH</sequence>
<feature type="signal peptide" evidence="8">
    <location>
        <begin position="1"/>
        <end position="27"/>
    </location>
</feature>
<dbReference type="PROSITE" id="PS51884">
    <property type="entry name" value="CHAPLIN"/>
    <property type="match status" value="1"/>
</dbReference>
<feature type="chain" id="PRO_5045656121" evidence="8">
    <location>
        <begin position="28"/>
        <end position="92"/>
    </location>
</feature>
<evidence type="ECO:0000256" key="1">
    <source>
        <dbReference type="ARBA" id="ARBA00004191"/>
    </source>
</evidence>
<dbReference type="EMBL" id="JBIRWE010000014">
    <property type="protein sequence ID" value="MFI1967167.1"/>
    <property type="molecule type" value="Genomic_DNA"/>
</dbReference>
<evidence type="ECO:0000256" key="8">
    <source>
        <dbReference type="SAM" id="SignalP"/>
    </source>
</evidence>
<dbReference type="InterPro" id="IPR005528">
    <property type="entry name" value="ChpA-H"/>
</dbReference>
<keyword evidence="2" id="KW-0134">Cell wall</keyword>
<evidence type="ECO:0000259" key="9">
    <source>
        <dbReference type="PROSITE" id="PS51884"/>
    </source>
</evidence>
<gene>
    <name evidence="10" type="ORF">ACH429_24120</name>
</gene>
<keyword evidence="3" id="KW-0964">Secreted</keyword>
<evidence type="ECO:0000313" key="10">
    <source>
        <dbReference type="EMBL" id="MFI1967167.1"/>
    </source>
</evidence>
<organism evidence="10 11">
    <name type="scientific">Streptomyces pathocidini</name>
    <dbReference type="NCBI Taxonomy" id="1650571"/>
    <lineage>
        <taxon>Bacteria</taxon>
        <taxon>Bacillati</taxon>
        <taxon>Actinomycetota</taxon>
        <taxon>Actinomycetes</taxon>
        <taxon>Kitasatosporales</taxon>
        <taxon>Streptomycetaceae</taxon>
        <taxon>Streptomyces</taxon>
    </lineage>
</organism>
<keyword evidence="4 8" id="KW-0732">Signal</keyword>
<comment type="caution">
    <text evidence="10">The sequence shown here is derived from an EMBL/GenBank/DDBJ whole genome shotgun (WGS) entry which is preliminary data.</text>
</comment>
<evidence type="ECO:0000256" key="4">
    <source>
        <dbReference type="ARBA" id="ARBA00022729"/>
    </source>
</evidence>
<protein>
    <submittedName>
        <fullName evidence="10">Chaplin</fullName>
    </submittedName>
</protein>
<evidence type="ECO:0000256" key="7">
    <source>
        <dbReference type="PROSITE-ProRule" id="PRU01232"/>
    </source>
</evidence>
<keyword evidence="5" id="KW-0130">Cell adhesion</keyword>
<evidence type="ECO:0000256" key="2">
    <source>
        <dbReference type="ARBA" id="ARBA00022512"/>
    </source>
</evidence>
<feature type="domain" description="Chaplin" evidence="9">
    <location>
        <begin position="38"/>
        <end position="78"/>
    </location>
</feature>
<comment type="subcellular location">
    <subcellularLocation>
        <location evidence="1">Secreted</location>
        <location evidence="1">Cell wall</location>
    </subcellularLocation>
</comment>